<dbReference type="EMBL" id="CP067393">
    <property type="protein sequence ID" value="QQP84941.1"/>
    <property type="molecule type" value="Genomic_DNA"/>
</dbReference>
<dbReference type="AlphaFoldDB" id="A0A974NDS8"/>
<evidence type="ECO:0000256" key="2">
    <source>
        <dbReference type="ARBA" id="ARBA00022630"/>
    </source>
</evidence>
<keyword evidence="8" id="KW-1185">Reference proteome</keyword>
<organism evidence="7 8">
    <name type="scientific">Entomomonas asaccharolytica</name>
    <dbReference type="NCBI Taxonomy" id="2785331"/>
    <lineage>
        <taxon>Bacteria</taxon>
        <taxon>Pseudomonadati</taxon>
        <taxon>Pseudomonadota</taxon>
        <taxon>Gammaproteobacteria</taxon>
        <taxon>Pseudomonadales</taxon>
        <taxon>Pseudomonadaceae</taxon>
        <taxon>Entomomonas</taxon>
    </lineage>
</organism>
<comment type="cofactor">
    <cofactor evidence="1">
        <name>FMN</name>
        <dbReference type="ChEBI" id="CHEBI:58210"/>
    </cofactor>
</comment>
<dbReference type="GO" id="GO:0010181">
    <property type="term" value="F:FMN binding"/>
    <property type="evidence" value="ECO:0007669"/>
    <property type="project" value="InterPro"/>
</dbReference>
<dbReference type="GO" id="GO:0003959">
    <property type="term" value="F:NADPH dehydrogenase activity"/>
    <property type="evidence" value="ECO:0007669"/>
    <property type="project" value="InterPro"/>
</dbReference>
<keyword evidence="5" id="KW-0560">Oxidoreductase</keyword>
<dbReference type="SUPFAM" id="SSF51395">
    <property type="entry name" value="FMN-linked oxidoreductases"/>
    <property type="match status" value="1"/>
</dbReference>
<dbReference type="KEGG" id="eaz:JHT90_11135"/>
<feature type="domain" description="NADH:flavin oxidoreductase/NADH oxidase N-terminal" evidence="6">
    <location>
        <begin position="3"/>
        <end position="340"/>
    </location>
</feature>
<keyword evidence="4" id="KW-0521">NADP</keyword>
<evidence type="ECO:0000259" key="6">
    <source>
        <dbReference type="Pfam" id="PF00724"/>
    </source>
</evidence>
<keyword evidence="3" id="KW-0288">FMN</keyword>
<name>A0A974NDS8_9GAMM</name>
<dbReference type="Pfam" id="PF00724">
    <property type="entry name" value="Oxidored_FMN"/>
    <property type="match status" value="1"/>
</dbReference>
<dbReference type="RefSeq" id="WP_201090956.1">
    <property type="nucleotide sequence ID" value="NZ_CP067393.1"/>
</dbReference>
<dbReference type="Proteomes" id="UP000595278">
    <property type="component" value="Chromosome"/>
</dbReference>
<sequence length="363" mass="40295">MTKLFSPITIDQQTLENRIIIPPMCQYSAIDGKPTDWHKMHYGSLSHSGAGLLIFEATSICPDGRLSPYDLGLWDDETEAALAKLIKSIRKYSAIPLGIQLVHAGRKASMPEPWKENKYITPQQGGWKTVAPSAIAYDENHDTPKELTIDEIQTLIKQFAESAKRADDAGFDMIEIHGAHGYLIHQFLSPLSNKRTDEYGGSLENRLRFAIEIFKAIRKVVSVEKAVGIRISATDWVEGGWDLEQSIVLAKKLKELGCSFIDVSTGALHKDQKIPVGPNYQVPFAQAIKEQVAMPTITVGLITDATQAQAIIGTDQADMVAIGRGMLYNPRWPWQAAAELGAQVTAPPQYLRCQPHQYKNLFK</sequence>
<dbReference type="PANTHER" id="PTHR43303:SF4">
    <property type="entry name" value="NADPH DEHYDROGENASE C23G7.10C-RELATED"/>
    <property type="match status" value="1"/>
</dbReference>
<evidence type="ECO:0000256" key="5">
    <source>
        <dbReference type="ARBA" id="ARBA00023002"/>
    </source>
</evidence>
<evidence type="ECO:0000313" key="8">
    <source>
        <dbReference type="Proteomes" id="UP000595278"/>
    </source>
</evidence>
<dbReference type="Gene3D" id="3.20.20.70">
    <property type="entry name" value="Aldolase class I"/>
    <property type="match status" value="1"/>
</dbReference>
<gene>
    <name evidence="7" type="ORF">JHT90_11135</name>
</gene>
<dbReference type="GO" id="GO:0050661">
    <property type="term" value="F:NADP binding"/>
    <property type="evidence" value="ECO:0007669"/>
    <property type="project" value="InterPro"/>
</dbReference>
<keyword evidence="2" id="KW-0285">Flavoprotein</keyword>
<protein>
    <submittedName>
        <fullName evidence="7">NADH:flavin oxidoreductase/NADH oxidase</fullName>
    </submittedName>
</protein>
<dbReference type="InterPro" id="IPR013785">
    <property type="entry name" value="Aldolase_TIM"/>
</dbReference>
<accession>A0A974NDS8</accession>
<proteinExistence type="predicted"/>
<evidence type="ECO:0000256" key="4">
    <source>
        <dbReference type="ARBA" id="ARBA00022857"/>
    </source>
</evidence>
<evidence type="ECO:0000256" key="1">
    <source>
        <dbReference type="ARBA" id="ARBA00001917"/>
    </source>
</evidence>
<dbReference type="PANTHER" id="PTHR43303">
    <property type="entry name" value="NADPH DEHYDROGENASE C23G7.10C-RELATED"/>
    <property type="match status" value="1"/>
</dbReference>
<dbReference type="InterPro" id="IPR001155">
    <property type="entry name" value="OxRdtase_FMN_N"/>
</dbReference>
<dbReference type="CDD" id="cd02932">
    <property type="entry name" value="OYE_YqiM_FMN"/>
    <property type="match status" value="1"/>
</dbReference>
<evidence type="ECO:0000256" key="3">
    <source>
        <dbReference type="ARBA" id="ARBA00022643"/>
    </source>
</evidence>
<evidence type="ECO:0000313" key="7">
    <source>
        <dbReference type="EMBL" id="QQP84941.1"/>
    </source>
</evidence>
<reference evidence="7 8" key="1">
    <citation type="submission" date="2021-01" db="EMBL/GenBank/DDBJ databases">
        <title>Entomomonas sp. F2A isolated from a house cricket (Acheta domesticus).</title>
        <authorList>
            <person name="Spergser J."/>
            <person name="Busse H.-J."/>
        </authorList>
    </citation>
    <scope>NUCLEOTIDE SEQUENCE [LARGE SCALE GENOMIC DNA]</scope>
    <source>
        <strain evidence="7 8">F2A</strain>
    </source>
</reference>
<dbReference type="InterPro" id="IPR044152">
    <property type="entry name" value="YqjM-like"/>
</dbReference>